<proteinExistence type="predicted"/>
<dbReference type="EMBL" id="CP032514">
    <property type="protein sequence ID" value="AYD89185.1"/>
    <property type="molecule type" value="Genomic_DNA"/>
</dbReference>
<gene>
    <name evidence="3" type="ORF">D5R93_02330</name>
</gene>
<dbReference type="Proteomes" id="UP000273001">
    <property type="component" value="Chromosome"/>
</dbReference>
<feature type="chain" id="PRO_5046648742" description="Lipoprotein" evidence="2">
    <location>
        <begin position="19"/>
        <end position="231"/>
    </location>
</feature>
<dbReference type="RefSeq" id="WP_120203612.1">
    <property type="nucleotide sequence ID" value="NZ_CP032514.1"/>
</dbReference>
<protein>
    <recommendedName>
        <fullName evidence="5">Lipoprotein</fullName>
    </recommendedName>
</protein>
<dbReference type="PROSITE" id="PS51257">
    <property type="entry name" value="PROKAR_LIPOPROTEIN"/>
    <property type="match status" value="1"/>
</dbReference>
<feature type="compositionally biased region" description="Low complexity" evidence="1">
    <location>
        <begin position="22"/>
        <end position="40"/>
    </location>
</feature>
<sequence length="231" mass="25082">MRTLPTLTTLVLALTTLAACTTPTSQTTTQQPTRETTPQQHATSPCLSEDSSHAPGGYCLYPAKVTWPTDVLPVDPATLDWSDPDAVARAYTVTVHTWDSRHDASGAYATRRAQIFTQTGRTAPDTTDPDTTRGDAEYTTTWQQDSYTDVTIDALGTESPHGRPLQADGTWRRTVTYTRTVRTRTDGAAAYQRQGTLFLTLATDPATGQWLVTTATPTSERDTEATPADPS</sequence>
<keyword evidence="2" id="KW-0732">Signal</keyword>
<reference evidence="3 4" key="1">
    <citation type="submission" date="2018-09" db="EMBL/GenBank/DDBJ databases">
        <authorList>
            <person name="Li J."/>
        </authorList>
    </citation>
    <scope>NUCLEOTIDE SEQUENCE [LARGE SCALE GENOMIC DNA]</scope>
    <source>
        <strain evidence="3 4">2129</strain>
    </source>
</reference>
<evidence type="ECO:0000256" key="2">
    <source>
        <dbReference type="SAM" id="SignalP"/>
    </source>
</evidence>
<organism evidence="3 4">
    <name type="scientific">Actinomyces lilanjuaniae</name>
    <dbReference type="NCBI Taxonomy" id="2321394"/>
    <lineage>
        <taxon>Bacteria</taxon>
        <taxon>Bacillati</taxon>
        <taxon>Actinomycetota</taxon>
        <taxon>Actinomycetes</taxon>
        <taxon>Actinomycetales</taxon>
        <taxon>Actinomycetaceae</taxon>
        <taxon>Actinomyces</taxon>
    </lineage>
</organism>
<accession>A0ABN5PLH2</accession>
<keyword evidence="4" id="KW-1185">Reference proteome</keyword>
<feature type="signal peptide" evidence="2">
    <location>
        <begin position="1"/>
        <end position="18"/>
    </location>
</feature>
<evidence type="ECO:0000313" key="3">
    <source>
        <dbReference type="EMBL" id="AYD89185.1"/>
    </source>
</evidence>
<evidence type="ECO:0008006" key="5">
    <source>
        <dbReference type="Google" id="ProtNLM"/>
    </source>
</evidence>
<evidence type="ECO:0000256" key="1">
    <source>
        <dbReference type="SAM" id="MobiDB-lite"/>
    </source>
</evidence>
<feature type="region of interest" description="Disordered" evidence="1">
    <location>
        <begin position="22"/>
        <end position="51"/>
    </location>
</feature>
<evidence type="ECO:0000313" key="4">
    <source>
        <dbReference type="Proteomes" id="UP000273001"/>
    </source>
</evidence>
<name>A0ABN5PLH2_9ACTO</name>